<protein>
    <submittedName>
        <fullName evidence="2">Uncharacterized protein</fullName>
    </submittedName>
</protein>
<name>A0A9W7AAU9_9STRA</name>
<dbReference type="EMBL" id="BRXW01000562">
    <property type="protein sequence ID" value="GMH66585.1"/>
    <property type="molecule type" value="Genomic_DNA"/>
</dbReference>
<keyword evidence="3" id="KW-1185">Reference proteome</keyword>
<keyword evidence="1" id="KW-1133">Transmembrane helix</keyword>
<reference evidence="3" key="1">
    <citation type="journal article" date="2023" name="Commun. Biol.">
        <title>Genome analysis of Parmales, the sister group of diatoms, reveals the evolutionary specialization of diatoms from phago-mixotrophs to photoautotrophs.</title>
        <authorList>
            <person name="Ban H."/>
            <person name="Sato S."/>
            <person name="Yoshikawa S."/>
            <person name="Yamada K."/>
            <person name="Nakamura Y."/>
            <person name="Ichinomiya M."/>
            <person name="Sato N."/>
            <person name="Blanc-Mathieu R."/>
            <person name="Endo H."/>
            <person name="Kuwata A."/>
            <person name="Ogata H."/>
        </authorList>
    </citation>
    <scope>NUCLEOTIDE SEQUENCE [LARGE SCALE GENOMIC DNA]</scope>
    <source>
        <strain evidence="3">NIES 3700</strain>
    </source>
</reference>
<dbReference type="Proteomes" id="UP001165122">
    <property type="component" value="Unassembled WGS sequence"/>
</dbReference>
<evidence type="ECO:0000313" key="2">
    <source>
        <dbReference type="EMBL" id="GMH66585.1"/>
    </source>
</evidence>
<comment type="caution">
    <text evidence="2">The sequence shown here is derived from an EMBL/GenBank/DDBJ whole genome shotgun (WGS) entry which is preliminary data.</text>
</comment>
<accession>A0A9W7AAU9</accession>
<feature type="transmembrane region" description="Helical" evidence="1">
    <location>
        <begin position="58"/>
        <end position="75"/>
    </location>
</feature>
<organism evidence="2 3">
    <name type="scientific">Triparma laevis f. longispina</name>
    <dbReference type="NCBI Taxonomy" id="1714387"/>
    <lineage>
        <taxon>Eukaryota</taxon>
        <taxon>Sar</taxon>
        <taxon>Stramenopiles</taxon>
        <taxon>Ochrophyta</taxon>
        <taxon>Bolidophyceae</taxon>
        <taxon>Parmales</taxon>
        <taxon>Triparmaceae</taxon>
        <taxon>Triparma</taxon>
    </lineage>
</organism>
<keyword evidence="1" id="KW-0812">Transmembrane</keyword>
<sequence length="112" mass="12653">MPLQKQPQVEPPNNDSDLPWMNKSALRISTTCALIVSLVLAPLFFIEDLEVKRWKENFVMLGGWHFRIVIFLFVLERLSALTASPEITANIRFIIMCTGACALPALALSYVF</sequence>
<proteinExistence type="predicted"/>
<feature type="transmembrane region" description="Helical" evidence="1">
    <location>
        <begin position="87"/>
        <end position="111"/>
    </location>
</feature>
<feature type="transmembrane region" description="Helical" evidence="1">
    <location>
        <begin position="25"/>
        <end position="46"/>
    </location>
</feature>
<evidence type="ECO:0000313" key="3">
    <source>
        <dbReference type="Proteomes" id="UP001165122"/>
    </source>
</evidence>
<keyword evidence="1" id="KW-0472">Membrane</keyword>
<gene>
    <name evidence="2" type="ORF">TrLO_g6662</name>
</gene>
<evidence type="ECO:0000256" key="1">
    <source>
        <dbReference type="SAM" id="Phobius"/>
    </source>
</evidence>
<dbReference type="AlphaFoldDB" id="A0A9W7AAU9"/>